<dbReference type="InterPro" id="IPR011990">
    <property type="entry name" value="TPR-like_helical_dom_sf"/>
</dbReference>
<keyword evidence="8" id="KW-1185">Reference proteome</keyword>
<dbReference type="SUPFAM" id="SSF48452">
    <property type="entry name" value="TPR-like"/>
    <property type="match status" value="2"/>
</dbReference>
<dbReference type="SMART" id="SM01043">
    <property type="entry name" value="BTAD"/>
    <property type="match status" value="1"/>
</dbReference>
<evidence type="ECO:0000259" key="5">
    <source>
        <dbReference type="SMART" id="SM00862"/>
    </source>
</evidence>
<dbReference type="SUPFAM" id="SSF52540">
    <property type="entry name" value="P-loop containing nucleoside triphosphate hydrolases"/>
    <property type="match status" value="1"/>
</dbReference>
<evidence type="ECO:0000256" key="2">
    <source>
        <dbReference type="ARBA" id="ARBA00023012"/>
    </source>
</evidence>
<dbReference type="InterPro" id="IPR005158">
    <property type="entry name" value="BTAD"/>
</dbReference>
<evidence type="ECO:0000256" key="1">
    <source>
        <dbReference type="ARBA" id="ARBA00005820"/>
    </source>
</evidence>
<dbReference type="RefSeq" id="WP_179813420.1">
    <property type="nucleotide sequence ID" value="NZ_JACBZD010000001.1"/>
</dbReference>
<dbReference type="InterPro" id="IPR001867">
    <property type="entry name" value="OmpR/PhoB-type_DNA-bd"/>
</dbReference>
<organism evidence="7 8">
    <name type="scientific">Allostreptomyces psammosilenae</name>
    <dbReference type="NCBI Taxonomy" id="1892865"/>
    <lineage>
        <taxon>Bacteria</taxon>
        <taxon>Bacillati</taxon>
        <taxon>Actinomycetota</taxon>
        <taxon>Actinomycetes</taxon>
        <taxon>Kitasatosporales</taxon>
        <taxon>Streptomycetaceae</taxon>
        <taxon>Allostreptomyces</taxon>
    </lineage>
</organism>
<dbReference type="SMART" id="SM00862">
    <property type="entry name" value="Trans_reg_C"/>
    <property type="match status" value="1"/>
</dbReference>
<dbReference type="InterPro" id="IPR027417">
    <property type="entry name" value="P-loop_NTPase"/>
</dbReference>
<dbReference type="Pfam" id="PF25872">
    <property type="entry name" value="HTH_77"/>
    <property type="match status" value="1"/>
</dbReference>
<dbReference type="Pfam" id="PF03704">
    <property type="entry name" value="BTAD"/>
    <property type="match status" value="1"/>
</dbReference>
<evidence type="ECO:0000259" key="6">
    <source>
        <dbReference type="SMART" id="SM01043"/>
    </source>
</evidence>
<feature type="region of interest" description="Disordered" evidence="4">
    <location>
        <begin position="709"/>
        <end position="729"/>
    </location>
</feature>
<dbReference type="EMBL" id="JACBZD010000001">
    <property type="protein sequence ID" value="NYI04544.1"/>
    <property type="molecule type" value="Genomic_DNA"/>
</dbReference>
<dbReference type="AlphaFoldDB" id="A0A852ZUU4"/>
<gene>
    <name evidence="7" type="ORF">FHU37_001487</name>
</gene>
<proteinExistence type="inferred from homology"/>
<name>A0A852ZUU4_9ACTN</name>
<dbReference type="Proteomes" id="UP000567795">
    <property type="component" value="Unassembled WGS sequence"/>
</dbReference>
<dbReference type="PANTHER" id="PTHR47691">
    <property type="entry name" value="REGULATOR-RELATED"/>
    <property type="match status" value="1"/>
</dbReference>
<evidence type="ECO:0000313" key="7">
    <source>
        <dbReference type="EMBL" id="NYI04544.1"/>
    </source>
</evidence>
<dbReference type="PRINTS" id="PR00364">
    <property type="entry name" value="DISEASERSIST"/>
</dbReference>
<dbReference type="CDD" id="cd15831">
    <property type="entry name" value="BTAD"/>
    <property type="match status" value="1"/>
</dbReference>
<dbReference type="GO" id="GO:0000160">
    <property type="term" value="P:phosphorelay signal transduction system"/>
    <property type="evidence" value="ECO:0007669"/>
    <property type="project" value="UniProtKB-KW"/>
</dbReference>
<dbReference type="GO" id="GO:0003677">
    <property type="term" value="F:DNA binding"/>
    <property type="evidence" value="ECO:0007669"/>
    <property type="project" value="UniProtKB-KW"/>
</dbReference>
<dbReference type="Gene3D" id="3.40.50.300">
    <property type="entry name" value="P-loop containing nucleotide triphosphate hydrolases"/>
    <property type="match status" value="1"/>
</dbReference>
<dbReference type="PANTHER" id="PTHR47691:SF3">
    <property type="entry name" value="HTH-TYPE TRANSCRIPTIONAL REGULATOR RV0890C-RELATED"/>
    <property type="match status" value="1"/>
</dbReference>
<dbReference type="InterPro" id="IPR016032">
    <property type="entry name" value="Sig_transdc_resp-reg_C-effctor"/>
</dbReference>
<reference evidence="7 8" key="1">
    <citation type="submission" date="2020-07" db="EMBL/GenBank/DDBJ databases">
        <title>Sequencing the genomes of 1000 actinobacteria strains.</title>
        <authorList>
            <person name="Klenk H.-P."/>
        </authorList>
    </citation>
    <scope>NUCLEOTIDE SEQUENCE [LARGE SCALE GENOMIC DNA]</scope>
    <source>
        <strain evidence="7 8">DSM 42178</strain>
    </source>
</reference>
<accession>A0A852ZUU4</accession>
<dbReference type="Gene3D" id="1.25.40.10">
    <property type="entry name" value="Tetratricopeptide repeat domain"/>
    <property type="match status" value="2"/>
</dbReference>
<dbReference type="Pfam" id="PF13191">
    <property type="entry name" value="AAA_16"/>
    <property type="match status" value="1"/>
</dbReference>
<comment type="similarity">
    <text evidence="1">Belongs to the AfsR/DnrI/RedD regulatory family.</text>
</comment>
<evidence type="ECO:0000313" key="8">
    <source>
        <dbReference type="Proteomes" id="UP000567795"/>
    </source>
</evidence>
<comment type="caution">
    <text evidence="7">The sequence shown here is derived from an EMBL/GenBank/DDBJ whole genome shotgun (WGS) entry which is preliminary data.</text>
</comment>
<keyword evidence="2" id="KW-0902">Two-component regulatory system</keyword>
<dbReference type="GO" id="GO:0006355">
    <property type="term" value="P:regulation of DNA-templated transcription"/>
    <property type="evidence" value="ECO:0007669"/>
    <property type="project" value="InterPro"/>
</dbReference>
<dbReference type="SUPFAM" id="SSF46894">
    <property type="entry name" value="C-terminal effector domain of the bipartite response regulators"/>
    <property type="match status" value="1"/>
</dbReference>
<dbReference type="InterPro" id="IPR041664">
    <property type="entry name" value="AAA_16"/>
</dbReference>
<keyword evidence="3 7" id="KW-0238">DNA-binding</keyword>
<evidence type="ECO:0000256" key="3">
    <source>
        <dbReference type="ARBA" id="ARBA00023125"/>
    </source>
</evidence>
<dbReference type="InterPro" id="IPR058852">
    <property type="entry name" value="HTH_77"/>
</dbReference>
<protein>
    <submittedName>
        <fullName evidence="7">Putative ATPase/DNA-binding SARP family transcriptional activator</fullName>
    </submittedName>
</protein>
<sequence length="1108" mass="119755">MTHRYRVLGTTQALRPDGTEVPLSGARLRALLTALAAGGGRAVPVRDLVAQVWGERDTPPADEVGALQALVGRLRRALGGGAVASVPGGYRLAVEPDAIDLFRFERLCARGADALRAGDPATAAELLHDALALWSGPALADLPGRDTDPLAARAERRRARARADRLAAEVALGRSDGALLELAALAAEEPLDEPLQALWIRALWASGRRAEALRRYEEVRLRLADRLGTDPGRELRALHAELLSADTAPAPAAARPPVTPATGPTALPGNLRARLTSFVGRETDLTALTDRLRTGRLVTLLGPGGVGKTRLALEAAQAAAAHGGWPDGVWIAELAPVGEEHAVPEAVLTALGARTTVVRPPSAAGELRAAEAARRDPLTELVEHCGQRRMLLVLDNCEHVVGTAAELAETVLAGCPGVTVLATSREPLAVPGESVWPVEPLPTPAALRLLAERGAAARPGFHTEQDPPACAEICRRLDGLPLAIELAAARLRALTPRQIADRLDDRFRLLAGGSRANRTALPRQRTLWAVVDWSWDLLDERERATLRRLAVFSGGCELAEAEAVCGPDALEALTGLVDKSLVVADPGGPRGMRYRLLETVAEYAARRLDEAGERQAAARRHLEVYRELARTGDPELRGPRQAEWLDRFTTEHDNLRAALRTAVALREEQEALCLVLSLSWFWQLREHQADVRGWVTTVARLGPDPFLPEPRPAVPLRDPCTTTPPPWPEEHLWEARRGLRLLALASNEGDGTALGTPRTRAHLEAIVAAYRPGMPQTCRPPGFMWFIAQLMTGRFDQLGEALDAMVRGCRELGHDWELGFALLMRAKMLGDRPDGLEQATTDADQALARFERAGDQWGIAEALSARGEALHRRGHHARAAADYERAIDSARRIGADSQVPVFRARLASVRLETAPDAAAREHAERLLLEAVDEADRFPGEAVSMERLLLAQRYGTTGRTDRAREQLRRMEQTFTTATPTLFTGMVAGLHGWLDCLDGEYPRALRHLRQAVRRLDPLGYLVAPQVVAVQFLSAAWAKAHLGAAPDGARLLGAYDRGGAATGLAFRALPDEAGTRARAEAELRAVLRPDTYQHAYAEGGGLAVRQAAALV</sequence>
<dbReference type="InterPro" id="IPR036388">
    <property type="entry name" value="WH-like_DNA-bd_sf"/>
</dbReference>
<feature type="domain" description="OmpR/PhoB-type" evidence="5">
    <location>
        <begin position="18"/>
        <end position="92"/>
    </location>
</feature>
<dbReference type="Gene3D" id="1.10.10.10">
    <property type="entry name" value="Winged helix-like DNA-binding domain superfamily/Winged helix DNA-binding domain"/>
    <property type="match status" value="1"/>
</dbReference>
<feature type="domain" description="Bacterial transcriptional activator" evidence="6">
    <location>
        <begin position="99"/>
        <end position="243"/>
    </location>
</feature>
<evidence type="ECO:0000256" key="4">
    <source>
        <dbReference type="SAM" id="MobiDB-lite"/>
    </source>
</evidence>